<reference evidence="2" key="2">
    <citation type="submission" date="2018-12" db="EMBL/GenBank/DDBJ databases">
        <title>Draft genome sequence of Flaovobacterium columnare ARS1 isolated from channel catfish in Alabama.</title>
        <authorList>
            <person name="Cai W."/>
            <person name="Arias C."/>
        </authorList>
    </citation>
    <scope>NUCLEOTIDE SEQUENCE [LARGE SCALE GENOMIC DNA]</scope>
    <source>
        <strain evidence="2">ARS1</strain>
    </source>
</reference>
<reference evidence="3" key="1">
    <citation type="submission" date="2018-02" db="EMBL/GenBank/DDBJ databases">
        <authorList>
            <person name="Cohen D.B."/>
            <person name="Kent A.D."/>
        </authorList>
    </citation>
    <scope>NUCLEOTIDE SEQUENCE [LARGE SCALE GENOMIC DNA]</scope>
    <source>
        <strain evidence="3">CIP109753</strain>
    </source>
</reference>
<dbReference type="InterPro" id="IPR014710">
    <property type="entry name" value="RmlC-like_jellyroll"/>
</dbReference>
<dbReference type="Gene3D" id="2.60.120.10">
    <property type="entry name" value="Jelly Rolls"/>
    <property type="match status" value="1"/>
</dbReference>
<organism evidence="3 4">
    <name type="scientific">Flavobacterium columnare</name>
    <dbReference type="NCBI Taxonomy" id="996"/>
    <lineage>
        <taxon>Bacteria</taxon>
        <taxon>Pseudomonadati</taxon>
        <taxon>Bacteroidota</taxon>
        <taxon>Flavobacteriia</taxon>
        <taxon>Flavobacteriales</taxon>
        <taxon>Flavobacteriaceae</taxon>
        <taxon>Flavobacterium</taxon>
    </lineage>
</organism>
<dbReference type="InterPro" id="IPR000595">
    <property type="entry name" value="cNMP-bd_dom"/>
</dbReference>
<dbReference type="EMBL" id="OLKH01000114">
    <property type="protein sequence ID" value="SPE78032.1"/>
    <property type="molecule type" value="Genomic_DNA"/>
</dbReference>
<dbReference type="AlphaFoldDB" id="A0A2N9PCE3"/>
<name>A0A2N9PCE3_9FLAO</name>
<keyword evidence="5" id="KW-1185">Reference proteome</keyword>
<dbReference type="Proteomes" id="UP000238180">
    <property type="component" value="Unassembled WGS sequence"/>
</dbReference>
<dbReference type="InterPro" id="IPR018490">
    <property type="entry name" value="cNMP-bd_dom_sf"/>
</dbReference>
<dbReference type="SUPFAM" id="SSF51206">
    <property type="entry name" value="cAMP-binding domain-like"/>
    <property type="match status" value="1"/>
</dbReference>
<proteinExistence type="predicted"/>
<feature type="domain" description="Cyclic nucleotide-binding" evidence="1">
    <location>
        <begin position="35"/>
        <end position="123"/>
    </location>
</feature>
<dbReference type="Proteomes" id="UP000288951">
    <property type="component" value="Unassembled WGS sequence"/>
</dbReference>
<dbReference type="RefSeq" id="WP_105196600.1">
    <property type="nucleotide sequence ID" value="NZ_OLKH01000114.1"/>
</dbReference>
<dbReference type="OrthoDB" id="758145at2"/>
<accession>A0A2N9PCE3</accession>
<evidence type="ECO:0000313" key="2">
    <source>
        <dbReference type="EMBL" id="RVU92119.1"/>
    </source>
</evidence>
<dbReference type="Pfam" id="PF00027">
    <property type="entry name" value="cNMP_binding"/>
    <property type="match status" value="1"/>
</dbReference>
<evidence type="ECO:0000313" key="5">
    <source>
        <dbReference type="Proteomes" id="UP000288951"/>
    </source>
</evidence>
<sequence length="198" mass="23266">MNPQLIENHLKEYLKSLSFLSEDEINWGSSFFNIRNLKKSDFFIQQNQPCLLLGFIVKGMVKAYSIDIEGKENIYCFGIENDFITILNSFQNKTLATKNIQAVEDSLLLTITSQNLNLLIQKNPNWQKVTQHIIQKEYLEKERFLQLFHHQSANLKFHNLIKFYPFLLGRAKTEDIASFIGITTRTLNRAKHDFYQKE</sequence>
<dbReference type="CDD" id="cd00038">
    <property type="entry name" value="CAP_ED"/>
    <property type="match status" value="1"/>
</dbReference>
<dbReference type="EMBL" id="RQSM01000001">
    <property type="protein sequence ID" value="RVU92119.1"/>
    <property type="molecule type" value="Genomic_DNA"/>
</dbReference>
<evidence type="ECO:0000313" key="3">
    <source>
        <dbReference type="EMBL" id="SPE78032.1"/>
    </source>
</evidence>
<protein>
    <submittedName>
        <fullName evidence="2">Crp/Fnr family transcriptional regulator</fullName>
    </submittedName>
    <submittedName>
        <fullName evidence="3">Cyclic nucleotide-binding domain protein</fullName>
    </submittedName>
</protein>
<gene>
    <name evidence="2" type="ORF">EH230_01030</name>
    <name evidence="3" type="ORF">FLACOL_02046</name>
</gene>
<evidence type="ECO:0000313" key="4">
    <source>
        <dbReference type="Proteomes" id="UP000238180"/>
    </source>
</evidence>
<evidence type="ECO:0000259" key="1">
    <source>
        <dbReference type="Pfam" id="PF00027"/>
    </source>
</evidence>